<evidence type="ECO:0008006" key="3">
    <source>
        <dbReference type="Google" id="ProtNLM"/>
    </source>
</evidence>
<dbReference type="PANTHER" id="PTHR42788">
    <property type="entry name" value="TAURINE IMPORT ATP-BINDING PROTEIN-RELATED"/>
    <property type="match status" value="1"/>
</dbReference>
<keyword evidence="1" id="KW-0813">Transport</keyword>
<reference evidence="2" key="1">
    <citation type="submission" date="2018-05" db="EMBL/GenBank/DDBJ databases">
        <authorList>
            <person name="Lanie J.A."/>
            <person name="Ng W.-L."/>
            <person name="Kazmierczak K.M."/>
            <person name="Andrzejewski T.M."/>
            <person name="Davidsen T.M."/>
            <person name="Wayne K.J."/>
            <person name="Tettelin H."/>
            <person name="Glass J.I."/>
            <person name="Rusch D."/>
            <person name="Podicherti R."/>
            <person name="Tsui H.-C.T."/>
            <person name="Winkler M.E."/>
        </authorList>
    </citation>
    <scope>NUCLEOTIDE SEQUENCE</scope>
</reference>
<name>A0A382KXY5_9ZZZZ</name>
<gene>
    <name evidence="2" type="ORF">METZ01_LOCUS282170</name>
</gene>
<dbReference type="EMBL" id="UINC01083526">
    <property type="protein sequence ID" value="SVC29316.1"/>
    <property type="molecule type" value="Genomic_DNA"/>
</dbReference>
<organism evidence="2">
    <name type="scientific">marine metagenome</name>
    <dbReference type="NCBI Taxonomy" id="408172"/>
    <lineage>
        <taxon>unclassified sequences</taxon>
        <taxon>metagenomes</taxon>
        <taxon>ecological metagenomes</taxon>
    </lineage>
</organism>
<dbReference type="InterPro" id="IPR050166">
    <property type="entry name" value="ABC_transporter_ATP-bind"/>
</dbReference>
<proteinExistence type="predicted"/>
<dbReference type="AlphaFoldDB" id="A0A382KXY5"/>
<evidence type="ECO:0000313" key="2">
    <source>
        <dbReference type="EMBL" id="SVC29316.1"/>
    </source>
</evidence>
<dbReference type="InterPro" id="IPR027417">
    <property type="entry name" value="P-loop_NTPase"/>
</dbReference>
<accession>A0A382KXY5</accession>
<protein>
    <recommendedName>
        <fullName evidence="3">ABC transporter ATP-binding protein</fullName>
    </recommendedName>
</protein>
<evidence type="ECO:0000256" key="1">
    <source>
        <dbReference type="ARBA" id="ARBA00022448"/>
    </source>
</evidence>
<dbReference type="SUPFAM" id="SSF52540">
    <property type="entry name" value="P-loop containing nucleoside triphosphate hydrolases"/>
    <property type="match status" value="1"/>
</dbReference>
<dbReference type="PANTHER" id="PTHR42788:SF2">
    <property type="entry name" value="ABC TRANSPORTER ATP-BINDING PROTEIN"/>
    <property type="match status" value="1"/>
</dbReference>
<sequence>ILQVYYLDLFEETQQTTVFITSELEEALFLADKIYIMGDQPARILEVIDIDLPRPRDFEVTVSKKYLAYKEQAIERLFQSDEA</sequence>
<feature type="non-terminal residue" evidence="2">
    <location>
        <position position="1"/>
    </location>
</feature>